<evidence type="ECO:0000313" key="1">
    <source>
        <dbReference type="EMBL" id="KAJ8889179.1"/>
    </source>
</evidence>
<proteinExistence type="predicted"/>
<evidence type="ECO:0000313" key="2">
    <source>
        <dbReference type="Proteomes" id="UP001159363"/>
    </source>
</evidence>
<dbReference type="EMBL" id="JARBHB010000003">
    <property type="protein sequence ID" value="KAJ8889179.1"/>
    <property type="molecule type" value="Genomic_DNA"/>
</dbReference>
<comment type="caution">
    <text evidence="1">The sequence shown here is derived from an EMBL/GenBank/DDBJ whole genome shotgun (WGS) entry which is preliminary data.</text>
</comment>
<organism evidence="1 2">
    <name type="scientific">Dryococelus australis</name>
    <dbReference type="NCBI Taxonomy" id="614101"/>
    <lineage>
        <taxon>Eukaryota</taxon>
        <taxon>Metazoa</taxon>
        <taxon>Ecdysozoa</taxon>
        <taxon>Arthropoda</taxon>
        <taxon>Hexapoda</taxon>
        <taxon>Insecta</taxon>
        <taxon>Pterygota</taxon>
        <taxon>Neoptera</taxon>
        <taxon>Polyneoptera</taxon>
        <taxon>Phasmatodea</taxon>
        <taxon>Verophasmatodea</taxon>
        <taxon>Anareolatae</taxon>
        <taxon>Phasmatidae</taxon>
        <taxon>Eurycanthinae</taxon>
        <taxon>Dryococelus</taxon>
    </lineage>
</organism>
<gene>
    <name evidence="1" type="ORF">PR048_008673</name>
</gene>
<accession>A0ABQ9HYL5</accession>
<sequence length="404" mass="44756">MIPTCENPGATPAVIEPGSLWWEAISLTTTPPRPQEPRIYDKYLTYMLDKANFPLNWTLQDIRSYKILMGGMTVFLTGNFLQILSVVLRGMGADEIMTCLKRFFELIAKSIQMLLNPKKDQAAVINTVLNRDEVIYYSVEFSITLNPPGLPYRRLRAGTPVTLAINLKPPKLLCFAMMTNKSQGQTLKFAGVDLRQDCFSHRSDLRGVLTRKHTLRIAYREGGRCRVVYLLPLEVVLLGVSGIVGQRLEDLLWDWRRRGQVVGLGLEAVLVGDVGESVQHVVYVEGVGALDGGACLALRTHRLLKTGRINLRAVSALGVTATQFELLPYLFWKLPSSFCTLDCATMGMGSLGLSFSSDLTKSYCSSSDRWTQGSASVPETIAASSNSPASSWCEVCLERIPPRE</sequence>
<keyword evidence="2" id="KW-1185">Reference proteome</keyword>
<name>A0ABQ9HYL5_9NEOP</name>
<reference evidence="1 2" key="1">
    <citation type="submission" date="2023-02" db="EMBL/GenBank/DDBJ databases">
        <title>LHISI_Scaffold_Assembly.</title>
        <authorList>
            <person name="Stuart O.P."/>
            <person name="Cleave R."/>
            <person name="Magrath M.J.L."/>
            <person name="Mikheyev A.S."/>
        </authorList>
    </citation>
    <scope>NUCLEOTIDE SEQUENCE [LARGE SCALE GENOMIC DNA]</scope>
    <source>
        <strain evidence="1">Daus_M_001</strain>
        <tissue evidence="1">Leg muscle</tissue>
    </source>
</reference>
<protein>
    <recommendedName>
        <fullName evidence="3">DNA helicase</fullName>
    </recommendedName>
</protein>
<dbReference type="Proteomes" id="UP001159363">
    <property type="component" value="Chromosome 3"/>
</dbReference>
<evidence type="ECO:0008006" key="3">
    <source>
        <dbReference type="Google" id="ProtNLM"/>
    </source>
</evidence>